<feature type="region of interest" description="Disordered" evidence="1">
    <location>
        <begin position="137"/>
        <end position="157"/>
    </location>
</feature>
<evidence type="ECO:0000256" key="1">
    <source>
        <dbReference type="SAM" id="MobiDB-lite"/>
    </source>
</evidence>
<evidence type="ECO:0000313" key="2">
    <source>
        <dbReference type="EMBL" id="AIA56081.1"/>
    </source>
</evidence>
<feature type="region of interest" description="Disordered" evidence="1">
    <location>
        <begin position="359"/>
        <end position="379"/>
    </location>
</feature>
<protein>
    <submittedName>
        <fullName evidence="2">Uncharacterized protein</fullName>
    </submittedName>
</protein>
<dbReference type="EMBL" id="CP005986">
    <property type="protein sequence ID" value="AIA56081.1"/>
    <property type="molecule type" value="Genomic_DNA"/>
</dbReference>
<evidence type="ECO:0000313" key="3">
    <source>
        <dbReference type="Proteomes" id="UP000005522"/>
    </source>
</evidence>
<dbReference type="HOGENOM" id="CLU_745617_0_0_6"/>
<reference evidence="2 3" key="1">
    <citation type="journal article" date="2009" name="J. Bacteriol.">
        <title>Draft genome sequence of the extremely acidophilic bacterium Acidithiobacillus caldus ATCC 51756 reveals metabolic versatility in the genus Acidithiobacillus.</title>
        <authorList>
            <person name="Valdes J."/>
            <person name="Quatrini R."/>
            <person name="Hallberg K."/>
            <person name="Dopson M."/>
            <person name="Valenzuela P.D."/>
            <person name="Holmes D.S."/>
        </authorList>
    </citation>
    <scope>NUCLEOTIDE SEQUENCE [LARGE SCALE GENOMIC DNA]</scope>
    <source>
        <strain evidence="3">ATCC 51756 / DSM 8584 / KU</strain>
    </source>
</reference>
<dbReference type="AlphaFoldDB" id="A0A060A1G0"/>
<dbReference type="GeneID" id="92932295"/>
<proteinExistence type="predicted"/>
<dbReference type="Proteomes" id="UP000005522">
    <property type="component" value="Chromosome"/>
</dbReference>
<accession>A0A060A1G0</accession>
<organism evidence="2 3">
    <name type="scientific">Acidithiobacillus caldus (strain ATCC 51756 / DSM 8584 / KU)</name>
    <dbReference type="NCBI Taxonomy" id="637389"/>
    <lineage>
        <taxon>Bacteria</taxon>
        <taxon>Pseudomonadati</taxon>
        <taxon>Pseudomonadota</taxon>
        <taxon>Acidithiobacillia</taxon>
        <taxon>Acidithiobacillales</taxon>
        <taxon>Acidithiobacillaceae</taxon>
        <taxon>Acidithiobacillus</taxon>
    </lineage>
</organism>
<dbReference type="KEGG" id="acz:Acaty_c2227"/>
<gene>
    <name evidence="2" type="ORF">Acaty_c2227</name>
</gene>
<name>A0A060A1G0_ACICK</name>
<dbReference type="RefSeq" id="WP_004868612.1">
    <property type="nucleotide sequence ID" value="NZ_CP005986.1"/>
</dbReference>
<dbReference type="eggNOG" id="ENOG502ZATE">
    <property type="taxonomic scope" value="Bacteria"/>
</dbReference>
<sequence>MNPQTPKQCLKVQAIGMDGRKSAVFRMAFKMYSKRQFLLLEAGETEPADLAVADLDSPEAAAQLEDFVREHPGVPVLCTSVDPTTAQPWPVLRKPIRMETLFPALEALLTQTQAPKAPPQTPSAATHEPLVAAPAQPVAPADPAHQRPTPQTVPSPARQDIAANEVPPRPAPPPVVTLLPESVRTFDPEVGLLGLLLRVRRDKIPAAITRGRDDLVFILDPEADRVRTTLGDADIQTLCSEGEALHLRALKTSDGLDPREERELTLQALLWQVAAWSARGRLSQRIPLNGVVQLRQWPNLTRLPVLPESLRLSAFFARSPASPILTVKILQVQPSDLFNFLAAADSLELLRYGKESSASASKKPEDAGASAEESAKATPRRGFLGRILAKIAGL</sequence>